<organism evidence="1 2">
    <name type="scientific">Tribonema minus</name>
    <dbReference type="NCBI Taxonomy" id="303371"/>
    <lineage>
        <taxon>Eukaryota</taxon>
        <taxon>Sar</taxon>
        <taxon>Stramenopiles</taxon>
        <taxon>Ochrophyta</taxon>
        <taxon>PX clade</taxon>
        <taxon>Xanthophyceae</taxon>
        <taxon>Tribonematales</taxon>
        <taxon>Tribonemataceae</taxon>
        <taxon>Tribonema</taxon>
    </lineage>
</organism>
<dbReference type="Proteomes" id="UP000664859">
    <property type="component" value="Unassembled WGS sequence"/>
</dbReference>
<comment type="caution">
    <text evidence="1">The sequence shown here is derived from an EMBL/GenBank/DDBJ whole genome shotgun (WGS) entry which is preliminary data.</text>
</comment>
<dbReference type="AlphaFoldDB" id="A0A835Z454"/>
<protein>
    <submittedName>
        <fullName evidence="1">Uncharacterized protein</fullName>
    </submittedName>
</protein>
<accession>A0A835Z454</accession>
<reference evidence="1" key="1">
    <citation type="submission" date="2021-02" db="EMBL/GenBank/DDBJ databases">
        <title>First Annotated Genome of the Yellow-green Alga Tribonema minus.</title>
        <authorList>
            <person name="Mahan K.M."/>
        </authorList>
    </citation>
    <scope>NUCLEOTIDE SEQUENCE</scope>
    <source>
        <strain evidence="1">UTEX B ZZ1240</strain>
    </source>
</reference>
<dbReference type="EMBL" id="JAFCMP010000279">
    <property type="protein sequence ID" value="KAG5181923.1"/>
    <property type="molecule type" value="Genomic_DNA"/>
</dbReference>
<gene>
    <name evidence="1" type="ORF">JKP88DRAFT_245849</name>
</gene>
<sequence>MLTQPCAHLIASLVGAAFHVDRALPLERPIEHVELLLASCVHADGFIKRAAAFVQQPHQLPPARLRSGTASILRLVRVATAAHKVFQHEHIALPGRLPKHCLIAGTGGLGNLAQQLQRTHLSPCDGRQAELRAC</sequence>
<evidence type="ECO:0000313" key="2">
    <source>
        <dbReference type="Proteomes" id="UP000664859"/>
    </source>
</evidence>
<evidence type="ECO:0000313" key="1">
    <source>
        <dbReference type="EMBL" id="KAG5181923.1"/>
    </source>
</evidence>
<keyword evidence="2" id="KW-1185">Reference proteome</keyword>
<name>A0A835Z454_9STRA</name>
<proteinExistence type="predicted"/>